<evidence type="ECO:0000256" key="1">
    <source>
        <dbReference type="SAM" id="SignalP"/>
    </source>
</evidence>
<sequence>MKLTGKLLLAAASAMAVGAVVIPNSCPNPIPPFPCTLSTATAPTSGHDVHPLRPQMRKRARGFARHFPQHIALQASLGDTIPAGSAMLDGPYLGGSLEISDYRGKTYAGGRDPGAITIPNLLQVYKVLPLWPVTNTTAAWKTHLKDGLTRIKKKVPRAFVNVIPLIDVRFAINRERFISGPNQWSGLSFNNQLSQLAAARALDGTTPAAQSHQCFCSDFPATLPDMKKIYQAFNNATKDVVNSLEQTSHFKVVVQSSMENLSLVTTGPSFLSAFDCTNANLCTNQYAAGQLWNNLFQAPGHKTSAPNSEGFEWYCPSATDYLQ</sequence>
<dbReference type="EMBL" id="KZ996752">
    <property type="protein sequence ID" value="RKO88385.1"/>
    <property type="molecule type" value="Genomic_DNA"/>
</dbReference>
<proteinExistence type="predicted"/>
<evidence type="ECO:0000313" key="3">
    <source>
        <dbReference type="Proteomes" id="UP000269721"/>
    </source>
</evidence>
<dbReference type="AlphaFoldDB" id="A0A4P9WA32"/>
<dbReference type="PANTHER" id="PTHR21325:SF31">
    <property type="entry name" value="GH22081P-RELATED"/>
    <property type="match status" value="1"/>
</dbReference>
<gene>
    <name evidence="2" type="ORF">BDK51DRAFT_31556</name>
</gene>
<feature type="signal peptide" evidence="1">
    <location>
        <begin position="1"/>
        <end position="19"/>
    </location>
</feature>
<evidence type="ECO:0000313" key="2">
    <source>
        <dbReference type="EMBL" id="RKO88385.1"/>
    </source>
</evidence>
<dbReference type="GO" id="GO:0004620">
    <property type="term" value="F:phospholipase activity"/>
    <property type="evidence" value="ECO:0007669"/>
    <property type="project" value="InterPro"/>
</dbReference>
<reference evidence="3" key="1">
    <citation type="journal article" date="2018" name="Nat. Microbiol.">
        <title>Leveraging single-cell genomics to expand the fungal tree of life.</title>
        <authorList>
            <person name="Ahrendt S.R."/>
            <person name="Quandt C.A."/>
            <person name="Ciobanu D."/>
            <person name="Clum A."/>
            <person name="Salamov A."/>
            <person name="Andreopoulos B."/>
            <person name="Cheng J.F."/>
            <person name="Woyke T."/>
            <person name="Pelin A."/>
            <person name="Henrissat B."/>
            <person name="Reynolds N.K."/>
            <person name="Benny G.L."/>
            <person name="Smith M.E."/>
            <person name="James T.Y."/>
            <person name="Grigoriev I.V."/>
        </authorList>
    </citation>
    <scope>NUCLEOTIDE SEQUENCE [LARGE SCALE GENOMIC DNA]</scope>
</reference>
<protein>
    <submittedName>
        <fullName evidence="2">Uncharacterized protein</fullName>
    </submittedName>
</protein>
<name>A0A4P9WA32_9FUNG</name>
<dbReference type="PANTHER" id="PTHR21325">
    <property type="entry name" value="PHOSPHOLIPASE B, PLB1"/>
    <property type="match status" value="1"/>
</dbReference>
<keyword evidence="3" id="KW-1185">Reference proteome</keyword>
<accession>A0A4P9WA32</accession>
<dbReference type="InterPro" id="IPR038885">
    <property type="entry name" value="PLB1"/>
</dbReference>
<feature type="chain" id="PRO_5020968623" evidence="1">
    <location>
        <begin position="20"/>
        <end position="323"/>
    </location>
</feature>
<dbReference type="OrthoDB" id="10265800at2759"/>
<dbReference type="GO" id="GO:0006644">
    <property type="term" value="P:phospholipid metabolic process"/>
    <property type="evidence" value="ECO:0007669"/>
    <property type="project" value="TreeGrafter"/>
</dbReference>
<organism evidence="2 3">
    <name type="scientific">Blyttiomyces helicus</name>
    <dbReference type="NCBI Taxonomy" id="388810"/>
    <lineage>
        <taxon>Eukaryota</taxon>
        <taxon>Fungi</taxon>
        <taxon>Fungi incertae sedis</taxon>
        <taxon>Chytridiomycota</taxon>
        <taxon>Chytridiomycota incertae sedis</taxon>
        <taxon>Chytridiomycetes</taxon>
        <taxon>Chytridiomycetes incertae sedis</taxon>
        <taxon>Blyttiomyces</taxon>
    </lineage>
</organism>
<dbReference type="Proteomes" id="UP000269721">
    <property type="component" value="Unassembled WGS sequence"/>
</dbReference>
<keyword evidence="1" id="KW-0732">Signal</keyword>